<evidence type="ECO:0000313" key="8">
    <source>
        <dbReference type="EMBL" id="MQW39334.1"/>
    </source>
</evidence>
<keyword evidence="9" id="KW-1185">Reference proteome</keyword>
<dbReference type="AlphaFoldDB" id="A0A7X1Z8Q1"/>
<dbReference type="GO" id="GO:0005886">
    <property type="term" value="C:plasma membrane"/>
    <property type="evidence" value="ECO:0007669"/>
    <property type="project" value="UniProtKB-SubCell"/>
</dbReference>
<evidence type="ECO:0000256" key="4">
    <source>
        <dbReference type="ARBA" id="ARBA00022989"/>
    </source>
</evidence>
<dbReference type="EMBL" id="WITJ01000006">
    <property type="protein sequence ID" value="MQW39334.1"/>
    <property type="molecule type" value="Genomic_DNA"/>
</dbReference>
<feature type="domain" description="ABC-2 type transporter transmembrane" evidence="7">
    <location>
        <begin position="23"/>
        <end position="376"/>
    </location>
</feature>
<dbReference type="InterPro" id="IPR051449">
    <property type="entry name" value="ABC-2_transporter_component"/>
</dbReference>
<name>A0A7X1Z8Q1_9LACT</name>
<reference evidence="8 9" key="1">
    <citation type="submission" date="2019-10" db="EMBL/GenBank/DDBJ databases">
        <authorList>
            <person name="Dong K."/>
        </authorList>
    </citation>
    <scope>NUCLEOTIDE SEQUENCE [LARGE SCALE GENOMIC DNA]</scope>
    <source>
        <strain evidence="8 9">DSM 28960</strain>
    </source>
</reference>
<feature type="transmembrane region" description="Helical" evidence="6">
    <location>
        <begin position="353"/>
        <end position="376"/>
    </location>
</feature>
<evidence type="ECO:0000256" key="6">
    <source>
        <dbReference type="SAM" id="Phobius"/>
    </source>
</evidence>
<keyword evidence="5 6" id="KW-0472">Membrane</keyword>
<evidence type="ECO:0000256" key="5">
    <source>
        <dbReference type="ARBA" id="ARBA00023136"/>
    </source>
</evidence>
<comment type="subcellular location">
    <subcellularLocation>
        <location evidence="1">Cell membrane</location>
        <topology evidence="1">Multi-pass membrane protein</topology>
    </subcellularLocation>
</comment>
<organism evidence="8 9">
    <name type="scientific">Lactococcus hircilactis</name>
    <dbReference type="NCBI Taxonomy" id="1494462"/>
    <lineage>
        <taxon>Bacteria</taxon>
        <taxon>Bacillati</taxon>
        <taxon>Bacillota</taxon>
        <taxon>Bacilli</taxon>
        <taxon>Lactobacillales</taxon>
        <taxon>Streptococcaceae</taxon>
        <taxon>Lactococcus</taxon>
    </lineage>
</organism>
<feature type="transmembrane region" description="Helical" evidence="6">
    <location>
        <begin position="271"/>
        <end position="298"/>
    </location>
</feature>
<dbReference type="OrthoDB" id="9768837at2"/>
<comment type="caution">
    <text evidence="8">The sequence shown here is derived from an EMBL/GenBank/DDBJ whole genome shotgun (WGS) entry which is preliminary data.</text>
</comment>
<evidence type="ECO:0000256" key="2">
    <source>
        <dbReference type="ARBA" id="ARBA00022475"/>
    </source>
</evidence>
<keyword evidence="4 6" id="KW-1133">Transmembrane helix</keyword>
<proteinExistence type="predicted"/>
<evidence type="ECO:0000313" key="9">
    <source>
        <dbReference type="Proteomes" id="UP000439550"/>
    </source>
</evidence>
<accession>A0A7X1Z8Q1</accession>
<evidence type="ECO:0000256" key="1">
    <source>
        <dbReference type="ARBA" id="ARBA00004651"/>
    </source>
</evidence>
<feature type="transmembrane region" description="Helical" evidence="6">
    <location>
        <begin position="21"/>
        <end position="43"/>
    </location>
</feature>
<keyword evidence="2" id="KW-1003">Cell membrane</keyword>
<evidence type="ECO:0000259" key="7">
    <source>
        <dbReference type="Pfam" id="PF12698"/>
    </source>
</evidence>
<keyword evidence="3 6" id="KW-0812">Transmembrane</keyword>
<dbReference type="PANTHER" id="PTHR30294">
    <property type="entry name" value="MEMBRANE COMPONENT OF ABC TRANSPORTER YHHJ-RELATED"/>
    <property type="match status" value="1"/>
</dbReference>
<dbReference type="Proteomes" id="UP000439550">
    <property type="component" value="Unassembled WGS sequence"/>
</dbReference>
<feature type="transmembrane region" description="Helical" evidence="6">
    <location>
        <begin position="429"/>
        <end position="446"/>
    </location>
</feature>
<feature type="transmembrane region" description="Helical" evidence="6">
    <location>
        <begin position="226"/>
        <end position="251"/>
    </location>
</feature>
<evidence type="ECO:0000256" key="3">
    <source>
        <dbReference type="ARBA" id="ARBA00022692"/>
    </source>
</evidence>
<dbReference type="Pfam" id="PF12698">
    <property type="entry name" value="ABC2_membrane_3"/>
    <property type="match status" value="1"/>
</dbReference>
<gene>
    <name evidence="8" type="ORF">GHI93_05190</name>
</gene>
<feature type="transmembrane region" description="Helical" evidence="6">
    <location>
        <begin position="175"/>
        <end position="197"/>
    </location>
</feature>
<protein>
    <submittedName>
        <fullName evidence="8">ABC transporter permease</fullName>
    </submittedName>
</protein>
<sequence length="447" mass="48352">MKNQTWLVAKNIYRNRIKGAGFWALVLSPFLMAAIYLVIGLVVSSGVNATPHLAVVNAPIVAKVLKQDHSLNVDISEVSERSKAQEKLSKDSIDGYLIQDGGSYTIVTGKKSAVKFDQTSFQAALSQLKMSQTAQKLDISAANVQALLTPAKLTIQTQTSAGKTSEAGDQMGANIAVGSVSSILIFVLLMMYVGIIGQEIGNEKSSRIMETLLAATSSNVQYYGKIIGVILLAFTQIGIYVVGFAALYPFIKTQAVVIQIQSMLSGIDLGFGIYLALMTLVGILGYLFLASIVASLVNEQAQVQQATQPIAFLSMVGYIGGIAGAAVPGNLILKVLSFIPFVSPTLMTSRFAIQYATATQAWIALFLQLVGTVLIAKAGEKIYARNVLSYSDDKIMTQLIRNITGAEKSKPKKEKNLDQKKKRIQPWRVILAVVIIIIALIYRFFIK</sequence>
<dbReference type="PANTHER" id="PTHR30294:SF29">
    <property type="entry name" value="MULTIDRUG ABC TRANSPORTER PERMEASE YBHS-RELATED"/>
    <property type="match status" value="1"/>
</dbReference>
<dbReference type="InterPro" id="IPR013525">
    <property type="entry name" value="ABC2_TM"/>
</dbReference>
<feature type="transmembrane region" description="Helical" evidence="6">
    <location>
        <begin position="310"/>
        <end position="333"/>
    </location>
</feature>
<dbReference type="GO" id="GO:0140359">
    <property type="term" value="F:ABC-type transporter activity"/>
    <property type="evidence" value="ECO:0007669"/>
    <property type="project" value="InterPro"/>
</dbReference>
<dbReference type="RefSeq" id="WP_153496014.1">
    <property type="nucleotide sequence ID" value="NZ_CBCRWP010000003.1"/>
</dbReference>